<organism evidence="10 11">
    <name type="scientific">Entamoeba histolytica</name>
    <dbReference type="NCBI Taxonomy" id="5759"/>
    <lineage>
        <taxon>Eukaryota</taxon>
        <taxon>Amoebozoa</taxon>
        <taxon>Evosea</taxon>
        <taxon>Archamoebae</taxon>
        <taxon>Mastigamoebida</taxon>
        <taxon>Entamoebidae</taxon>
        <taxon>Entamoeba</taxon>
    </lineage>
</organism>
<gene>
    <name evidence="10" type="ORF">CL6EHI_c00119</name>
</gene>
<dbReference type="InterPro" id="IPR051523">
    <property type="entry name" value="KISH_domain"/>
</dbReference>
<sequence>MTALFNFQSMIVVILLFICTCTYLRLNIGFVRSFMDGKKEGVPGLMWKAARLGERASAWISLSCIILGISVLIWKQ</sequence>
<dbReference type="PANTHER" id="PTHR13229">
    <property type="entry name" value="PROTEIN KISH-A"/>
    <property type="match status" value="1"/>
</dbReference>
<proteinExistence type="inferred from homology"/>
<dbReference type="VEuPathDB" id="AmoebaDB:KM1_055740"/>
<comment type="subcellular location">
    <subcellularLocation>
        <location evidence="2">Golgi apparatus membrane</location>
        <topology evidence="2">Single-pass type I membrane protein</topology>
    </subcellularLocation>
</comment>
<keyword evidence="7" id="KW-0333">Golgi apparatus</keyword>
<comment type="caution">
    <text evidence="9">Lacks conserved residue(s) required for the propagation of feature annotation.</text>
</comment>
<evidence type="ECO:0000256" key="6">
    <source>
        <dbReference type="ARBA" id="ARBA00022989"/>
    </source>
</evidence>
<comment type="caution">
    <text evidence="10">The sequence shown here is derived from an EMBL/GenBank/DDBJ whole genome shotgun (WGS) entry which is preliminary data.</text>
</comment>
<dbReference type="EMBL" id="BDEQ01000001">
    <property type="protein sequence ID" value="GAT96123.1"/>
    <property type="molecule type" value="Genomic_DNA"/>
</dbReference>
<keyword evidence="4 9" id="KW-0812">Transmembrane</keyword>
<comment type="similarity">
    <text evidence="3 9">Belongs to the KISH family.</text>
</comment>
<dbReference type="Pfam" id="PF06842">
    <property type="entry name" value="DUF1242"/>
    <property type="match status" value="1"/>
</dbReference>
<keyword evidence="5" id="KW-0732">Signal</keyword>
<dbReference type="AlphaFoldDB" id="A0A175JRW9"/>
<evidence type="ECO:0000256" key="1">
    <source>
        <dbReference type="ARBA" id="ARBA00002154"/>
    </source>
</evidence>
<feature type="transmembrane region" description="Helical" evidence="9">
    <location>
        <begin position="56"/>
        <end position="74"/>
    </location>
</feature>
<dbReference type="VEuPathDB" id="AmoebaDB:EHI5A_034980"/>
<keyword evidence="6 9" id="KW-1133">Transmembrane helix</keyword>
<evidence type="ECO:0000313" key="11">
    <source>
        <dbReference type="Proteomes" id="UP000078387"/>
    </source>
</evidence>
<evidence type="ECO:0000256" key="3">
    <source>
        <dbReference type="ARBA" id="ARBA00008961"/>
    </source>
</evidence>
<protein>
    <recommendedName>
        <fullName evidence="9">Protein kish</fullName>
    </recommendedName>
</protein>
<evidence type="ECO:0000256" key="4">
    <source>
        <dbReference type="ARBA" id="ARBA00022692"/>
    </source>
</evidence>
<dbReference type="VEuPathDB" id="AmoebaDB:EHI7A_025940"/>
<dbReference type="Proteomes" id="UP000078387">
    <property type="component" value="Unassembled WGS sequence"/>
</dbReference>
<evidence type="ECO:0000256" key="8">
    <source>
        <dbReference type="ARBA" id="ARBA00023136"/>
    </source>
</evidence>
<dbReference type="GO" id="GO:0000139">
    <property type="term" value="C:Golgi membrane"/>
    <property type="evidence" value="ECO:0007669"/>
    <property type="project" value="UniProtKB-SubCell"/>
</dbReference>
<reference evidence="10 11" key="1">
    <citation type="submission" date="2016-05" db="EMBL/GenBank/DDBJ databases">
        <title>First whole genome sequencing of Entamoeba histolytica HM1:IMSS-clone-6.</title>
        <authorList>
            <person name="Mukherjee Avik.K."/>
            <person name="Izumyama S."/>
            <person name="Nakada-Tsukui K."/>
            <person name="Nozaki T."/>
        </authorList>
    </citation>
    <scope>NUCLEOTIDE SEQUENCE [LARGE SCALE GENOMIC DNA]</scope>
    <source>
        <strain evidence="10 11">HM1:IMSS clone 6</strain>
    </source>
</reference>
<name>A0A175JRW9_ENTHI</name>
<comment type="function">
    <text evidence="1 9">Involved in the early part of the secretory pathway.</text>
</comment>
<dbReference type="InterPro" id="IPR009653">
    <property type="entry name" value="Ksh1"/>
</dbReference>
<evidence type="ECO:0000256" key="2">
    <source>
        <dbReference type="ARBA" id="ARBA00004614"/>
    </source>
</evidence>
<feature type="transmembrane region" description="Helical" evidence="9">
    <location>
        <begin position="6"/>
        <end position="26"/>
    </location>
</feature>
<evidence type="ECO:0000256" key="5">
    <source>
        <dbReference type="ARBA" id="ARBA00022729"/>
    </source>
</evidence>
<evidence type="ECO:0000256" key="9">
    <source>
        <dbReference type="RuleBase" id="RU910717"/>
    </source>
</evidence>
<evidence type="ECO:0000256" key="7">
    <source>
        <dbReference type="ARBA" id="ARBA00023034"/>
    </source>
</evidence>
<dbReference type="VEuPathDB" id="AmoebaDB:EHI8A_022820"/>
<accession>A0A175JRW9</accession>
<keyword evidence="8 9" id="KW-0472">Membrane</keyword>
<evidence type="ECO:0000313" key="10">
    <source>
        <dbReference type="EMBL" id="GAT96123.1"/>
    </source>
</evidence>